<protein>
    <submittedName>
        <fullName evidence="1">Uncharacterized protein</fullName>
    </submittedName>
</protein>
<dbReference type="RefSeq" id="WP_103103664.1">
    <property type="nucleotide sequence ID" value="NZ_BDEC01000143.1"/>
</dbReference>
<accession>A0A2H6CW05</accession>
<comment type="caution">
    <text evidence="1">The sequence shown here is derived from an EMBL/GenBank/DDBJ whole genome shotgun (WGS) entry which is preliminary data.</text>
</comment>
<sequence>MNNDLKVKIDATSDPEELKQYLSPLDNDSFCRAVTNCADQQEMDTFVPNHKFPAYTIALHCLDQHTMSQKQRKTIQNIFLGVKAQENQ</sequence>
<dbReference type="EMBL" id="BDEC01000143">
    <property type="protein sequence ID" value="GBD69169.1"/>
    <property type="molecule type" value="Genomic_DNA"/>
</dbReference>
<keyword evidence="2" id="KW-1185">Reference proteome</keyword>
<evidence type="ECO:0000313" key="2">
    <source>
        <dbReference type="Proteomes" id="UP000236214"/>
    </source>
</evidence>
<name>A0A2H6CW05_TETHA</name>
<reference evidence="1 2" key="1">
    <citation type="submission" date="2016-05" db="EMBL/GenBank/DDBJ databases">
        <title>Whole genome sequencing of Tetragenococcus halophilus subsp. halophilus NISL 7118.</title>
        <authorList>
            <person name="Shiwa Y."/>
            <person name="Nishimura I."/>
            <person name="Yoshikawa H."/>
            <person name="Koyama Y."/>
            <person name="Oguma T."/>
        </authorList>
    </citation>
    <scope>NUCLEOTIDE SEQUENCE [LARGE SCALE GENOMIC DNA]</scope>
    <source>
        <strain evidence="1 2">NISL 7118</strain>
    </source>
</reference>
<dbReference type="Proteomes" id="UP000236214">
    <property type="component" value="Unassembled WGS sequence"/>
</dbReference>
<organism evidence="1 2">
    <name type="scientific">Tetragenococcus halophilus subsp. halophilus</name>
    <dbReference type="NCBI Taxonomy" id="1513897"/>
    <lineage>
        <taxon>Bacteria</taxon>
        <taxon>Bacillati</taxon>
        <taxon>Bacillota</taxon>
        <taxon>Bacilli</taxon>
        <taxon>Lactobacillales</taxon>
        <taxon>Enterococcaceae</taxon>
        <taxon>Tetragenococcus</taxon>
    </lineage>
</organism>
<evidence type="ECO:0000313" key="1">
    <source>
        <dbReference type="EMBL" id="GBD69169.1"/>
    </source>
</evidence>
<dbReference type="AlphaFoldDB" id="A0A2H6CW05"/>
<proteinExistence type="predicted"/>
<gene>
    <name evidence="1" type="ORF">TEHN7118_1975</name>
</gene>